<sequence>MNKVKQLLLGKEVDKGLLFRILMYLLLIDVAFIYLKPIIYMITTMIKSKQDLLDPAVIWVPMKLYAGHLIDALGMLDYWKGFTISVTVASLSALFQIISCAVAGYAFARLEFPFKKFWFAALLFTFIMPPQVTILPSILMFKEFGWINTYWPLIIPTLFGHGLKGALFVLIFRQFFSTLPKEMEEAARMDGAGALRIFFKVMLPISRSAIIVVFLFSFVWTWNDSYFPSMYMFGASDVPLSTSLSKLNAKLAMEAQEGGLRAFLEPIKMAASFFIILPLLVLYAFTQRWFVEGIERTGLVE</sequence>
<keyword evidence="3" id="KW-1003">Cell membrane</keyword>
<feature type="domain" description="ABC transmembrane type-1" evidence="8">
    <location>
        <begin position="82"/>
        <end position="286"/>
    </location>
</feature>
<feature type="transmembrane region" description="Helical" evidence="7">
    <location>
        <begin position="267"/>
        <end position="286"/>
    </location>
</feature>
<dbReference type="InterPro" id="IPR000515">
    <property type="entry name" value="MetI-like"/>
</dbReference>
<evidence type="ECO:0000256" key="5">
    <source>
        <dbReference type="ARBA" id="ARBA00022989"/>
    </source>
</evidence>
<evidence type="ECO:0000256" key="6">
    <source>
        <dbReference type="ARBA" id="ARBA00023136"/>
    </source>
</evidence>
<protein>
    <submittedName>
        <fullName evidence="9">Carbohydrate ABC transporter permease</fullName>
    </submittedName>
</protein>
<dbReference type="InterPro" id="IPR035906">
    <property type="entry name" value="MetI-like_sf"/>
</dbReference>
<keyword evidence="2 7" id="KW-0813">Transport</keyword>
<evidence type="ECO:0000256" key="3">
    <source>
        <dbReference type="ARBA" id="ARBA00022475"/>
    </source>
</evidence>
<dbReference type="PROSITE" id="PS50928">
    <property type="entry name" value="ABC_TM1"/>
    <property type="match status" value="1"/>
</dbReference>
<proteinExistence type="inferred from homology"/>
<dbReference type="KEGG" id="plig:NAG76_22735"/>
<dbReference type="AlphaFoldDB" id="A0A9J6ZET8"/>
<evidence type="ECO:0000256" key="1">
    <source>
        <dbReference type="ARBA" id="ARBA00004651"/>
    </source>
</evidence>
<dbReference type="GO" id="GO:0005886">
    <property type="term" value="C:plasma membrane"/>
    <property type="evidence" value="ECO:0007669"/>
    <property type="project" value="UniProtKB-SubCell"/>
</dbReference>
<keyword evidence="6 7" id="KW-0472">Membrane</keyword>
<dbReference type="SUPFAM" id="SSF161098">
    <property type="entry name" value="MetI-like"/>
    <property type="match status" value="1"/>
</dbReference>
<evidence type="ECO:0000256" key="2">
    <source>
        <dbReference type="ARBA" id="ARBA00022448"/>
    </source>
</evidence>
<dbReference type="GO" id="GO:0055085">
    <property type="term" value="P:transmembrane transport"/>
    <property type="evidence" value="ECO:0007669"/>
    <property type="project" value="InterPro"/>
</dbReference>
<dbReference type="Pfam" id="PF00528">
    <property type="entry name" value="BPD_transp_1"/>
    <property type="match status" value="1"/>
</dbReference>
<evidence type="ECO:0000259" key="8">
    <source>
        <dbReference type="PROSITE" id="PS50928"/>
    </source>
</evidence>
<dbReference type="Proteomes" id="UP001056756">
    <property type="component" value="Chromosome"/>
</dbReference>
<comment type="similarity">
    <text evidence="7">Belongs to the binding-protein-dependent transport system permease family.</text>
</comment>
<feature type="transmembrane region" description="Helical" evidence="7">
    <location>
        <begin position="153"/>
        <end position="176"/>
    </location>
</feature>
<evidence type="ECO:0000256" key="7">
    <source>
        <dbReference type="RuleBase" id="RU363032"/>
    </source>
</evidence>
<feature type="transmembrane region" description="Helical" evidence="7">
    <location>
        <begin position="117"/>
        <end position="141"/>
    </location>
</feature>
<keyword evidence="4 7" id="KW-0812">Transmembrane</keyword>
<accession>A0A9J6ZET8</accession>
<feature type="transmembrane region" description="Helical" evidence="7">
    <location>
        <begin position="17"/>
        <end position="35"/>
    </location>
</feature>
<reference evidence="9" key="1">
    <citation type="submission" date="2022-05" db="EMBL/GenBank/DDBJ databases">
        <title>Novel bacterial taxa in a minimal lignocellulolytic consortium and its capacity to transform plastics disclosed by genome-resolved metagenomics.</title>
        <authorList>
            <person name="Rodriguez C.A.D."/>
            <person name="Diaz-Garcia L."/>
            <person name="Herrera K."/>
            <person name="Tarazona N.A."/>
            <person name="Sproer C."/>
            <person name="Overmann J."/>
            <person name="Jimenez D.J."/>
        </authorList>
    </citation>
    <scope>NUCLEOTIDE SEQUENCE</scope>
    <source>
        <strain evidence="9">MAG5</strain>
    </source>
</reference>
<evidence type="ECO:0000313" key="10">
    <source>
        <dbReference type="Proteomes" id="UP001056756"/>
    </source>
</evidence>
<keyword evidence="5 7" id="KW-1133">Transmembrane helix</keyword>
<name>A0A9J6ZET8_9BACL</name>
<evidence type="ECO:0000256" key="4">
    <source>
        <dbReference type="ARBA" id="ARBA00022692"/>
    </source>
</evidence>
<evidence type="ECO:0000313" key="9">
    <source>
        <dbReference type="EMBL" id="URN94597.1"/>
    </source>
</evidence>
<feature type="transmembrane region" description="Helical" evidence="7">
    <location>
        <begin position="82"/>
        <end position="105"/>
    </location>
</feature>
<feature type="transmembrane region" description="Helical" evidence="7">
    <location>
        <begin position="197"/>
        <end position="222"/>
    </location>
</feature>
<organism evidence="9 10">
    <name type="scientific">Candidatus Pristimantibacillus lignocellulolyticus</name>
    <dbReference type="NCBI Taxonomy" id="2994561"/>
    <lineage>
        <taxon>Bacteria</taxon>
        <taxon>Bacillati</taxon>
        <taxon>Bacillota</taxon>
        <taxon>Bacilli</taxon>
        <taxon>Bacillales</taxon>
        <taxon>Paenibacillaceae</taxon>
        <taxon>Candidatus Pristimantibacillus</taxon>
    </lineage>
</organism>
<dbReference type="Gene3D" id="1.10.3720.10">
    <property type="entry name" value="MetI-like"/>
    <property type="match status" value="1"/>
</dbReference>
<comment type="subcellular location">
    <subcellularLocation>
        <location evidence="1 7">Cell membrane</location>
        <topology evidence="1 7">Multi-pass membrane protein</topology>
    </subcellularLocation>
</comment>
<gene>
    <name evidence="9" type="ORF">NAG76_22735</name>
</gene>
<dbReference type="EMBL" id="CP097899">
    <property type="protein sequence ID" value="URN94597.1"/>
    <property type="molecule type" value="Genomic_DNA"/>
</dbReference>
<dbReference type="PANTHER" id="PTHR43744:SF12">
    <property type="entry name" value="ABC TRANSPORTER PERMEASE PROTEIN MG189-RELATED"/>
    <property type="match status" value="1"/>
</dbReference>
<dbReference type="CDD" id="cd06261">
    <property type="entry name" value="TM_PBP2"/>
    <property type="match status" value="1"/>
</dbReference>
<dbReference type="PANTHER" id="PTHR43744">
    <property type="entry name" value="ABC TRANSPORTER PERMEASE PROTEIN MG189-RELATED-RELATED"/>
    <property type="match status" value="1"/>
</dbReference>